<evidence type="ECO:0000313" key="8">
    <source>
        <dbReference type="EMBL" id="SVD97622.1"/>
    </source>
</evidence>
<dbReference type="GO" id="GO:0016818">
    <property type="term" value="F:hydrolase activity, acting on acid anhydrides, in phosphorus-containing anhydrides"/>
    <property type="evidence" value="ECO:0007669"/>
    <property type="project" value="InterPro"/>
</dbReference>
<evidence type="ECO:0000256" key="4">
    <source>
        <dbReference type="ARBA" id="ARBA00022801"/>
    </source>
</evidence>
<dbReference type="PANTHER" id="PTHR12318">
    <property type="entry name" value="TESTOSTERONE-REGULATED PROTEIN RP2"/>
    <property type="match status" value="1"/>
</dbReference>
<feature type="domain" description="Nudix hydrolase" evidence="7">
    <location>
        <begin position="10"/>
        <end position="97"/>
    </location>
</feature>
<keyword evidence="4" id="KW-0378">Hydrolase</keyword>
<organism evidence="8">
    <name type="scientific">marine metagenome</name>
    <dbReference type="NCBI Taxonomy" id="408172"/>
    <lineage>
        <taxon>unclassified sequences</taxon>
        <taxon>metagenomes</taxon>
        <taxon>ecological metagenomes</taxon>
    </lineage>
</organism>
<protein>
    <recommendedName>
        <fullName evidence="7">Nudix hydrolase domain-containing protein</fullName>
    </recommendedName>
</protein>
<dbReference type="InterPro" id="IPR000086">
    <property type="entry name" value="NUDIX_hydrolase_dom"/>
</dbReference>
<evidence type="ECO:0000259" key="7">
    <source>
        <dbReference type="PROSITE" id="PS51462"/>
    </source>
</evidence>
<evidence type="ECO:0000256" key="2">
    <source>
        <dbReference type="ARBA" id="ARBA00001946"/>
    </source>
</evidence>
<dbReference type="AlphaFoldDB" id="A0A382ZQ77"/>
<dbReference type="EMBL" id="UINC01185757">
    <property type="protein sequence ID" value="SVD97622.1"/>
    <property type="molecule type" value="Genomic_DNA"/>
</dbReference>
<feature type="non-terminal residue" evidence="8">
    <location>
        <position position="97"/>
    </location>
</feature>
<dbReference type="SUPFAM" id="SSF55811">
    <property type="entry name" value="Nudix"/>
    <property type="match status" value="1"/>
</dbReference>
<keyword evidence="5" id="KW-0460">Magnesium</keyword>
<accession>A0A382ZQ77</accession>
<name>A0A382ZQ77_9ZZZZ</name>
<gene>
    <name evidence="8" type="ORF">METZ01_LOCUS450476</name>
</gene>
<dbReference type="InterPro" id="IPR015797">
    <property type="entry name" value="NUDIX_hydrolase-like_dom_sf"/>
</dbReference>
<sequence length="97" mass="10685">VTEFDPKLVPIRPAATVMLIADRPDLQIFMLKRHANTVFAGGMWVFPGGGVDPEDSQTQFNQTNIDELDAHSSSLLELESGGLAYYIAAIRESFEES</sequence>
<dbReference type="InterPro" id="IPR039121">
    <property type="entry name" value="NUDT19"/>
</dbReference>
<dbReference type="PROSITE" id="PS51462">
    <property type="entry name" value="NUDIX"/>
    <property type="match status" value="1"/>
</dbReference>
<proteinExistence type="predicted"/>
<evidence type="ECO:0000256" key="3">
    <source>
        <dbReference type="ARBA" id="ARBA00022723"/>
    </source>
</evidence>
<evidence type="ECO:0000256" key="1">
    <source>
        <dbReference type="ARBA" id="ARBA00001936"/>
    </source>
</evidence>
<keyword evidence="3" id="KW-0479">Metal-binding</keyword>
<comment type="cofactor">
    <cofactor evidence="2">
        <name>Mg(2+)</name>
        <dbReference type="ChEBI" id="CHEBI:18420"/>
    </cofactor>
</comment>
<dbReference type="PANTHER" id="PTHR12318:SF0">
    <property type="entry name" value="ACYL-COENZYME A DIPHOSPHATASE NUDT19"/>
    <property type="match status" value="1"/>
</dbReference>
<reference evidence="8" key="1">
    <citation type="submission" date="2018-05" db="EMBL/GenBank/DDBJ databases">
        <authorList>
            <person name="Lanie J.A."/>
            <person name="Ng W.-L."/>
            <person name="Kazmierczak K.M."/>
            <person name="Andrzejewski T.M."/>
            <person name="Davidsen T.M."/>
            <person name="Wayne K.J."/>
            <person name="Tettelin H."/>
            <person name="Glass J.I."/>
            <person name="Rusch D."/>
            <person name="Podicherti R."/>
            <person name="Tsui H.-C.T."/>
            <person name="Winkler M.E."/>
        </authorList>
    </citation>
    <scope>NUCLEOTIDE SEQUENCE</scope>
</reference>
<evidence type="ECO:0000256" key="6">
    <source>
        <dbReference type="ARBA" id="ARBA00023211"/>
    </source>
</evidence>
<dbReference type="GO" id="GO:0046872">
    <property type="term" value="F:metal ion binding"/>
    <property type="evidence" value="ECO:0007669"/>
    <property type="project" value="UniProtKB-KW"/>
</dbReference>
<keyword evidence="6" id="KW-0464">Manganese</keyword>
<feature type="non-terminal residue" evidence="8">
    <location>
        <position position="1"/>
    </location>
</feature>
<comment type="cofactor">
    <cofactor evidence="1">
        <name>Mn(2+)</name>
        <dbReference type="ChEBI" id="CHEBI:29035"/>
    </cofactor>
</comment>
<dbReference type="Gene3D" id="3.90.79.10">
    <property type="entry name" value="Nucleoside Triphosphate Pyrophosphohydrolase"/>
    <property type="match status" value="1"/>
</dbReference>
<evidence type="ECO:0000256" key="5">
    <source>
        <dbReference type="ARBA" id="ARBA00022842"/>
    </source>
</evidence>